<dbReference type="RefSeq" id="XP_044559541.1">
    <property type="nucleotide sequence ID" value="XM_044709923.1"/>
</dbReference>
<evidence type="ECO:0000313" key="4">
    <source>
        <dbReference type="Proteomes" id="UP000444721"/>
    </source>
</evidence>
<dbReference type="GO" id="GO:0071949">
    <property type="term" value="F:FAD binding"/>
    <property type="evidence" value="ECO:0007669"/>
    <property type="project" value="InterPro"/>
</dbReference>
<dbReference type="OMA" id="VWYWLIP"/>
<dbReference type="AlphaFoldDB" id="A0A6A5BKX7"/>
<dbReference type="GeneID" id="68113520"/>
<dbReference type="InterPro" id="IPR036188">
    <property type="entry name" value="FAD/NAD-bd_sf"/>
</dbReference>
<dbReference type="Pfam" id="PF01494">
    <property type="entry name" value="FAD_binding_3"/>
    <property type="match status" value="1"/>
</dbReference>
<evidence type="ECO:0000256" key="1">
    <source>
        <dbReference type="SAM" id="Phobius"/>
    </source>
</evidence>
<protein>
    <recommendedName>
        <fullName evidence="2">FAD-binding domain-containing protein</fullName>
    </recommendedName>
</protein>
<dbReference type="VEuPathDB" id="AmoebaDB:NF0089740"/>
<keyword evidence="1" id="KW-0812">Transmembrane</keyword>
<dbReference type="PANTHER" id="PTHR42685">
    <property type="entry name" value="GERANYLGERANYL DIPHOSPHATE REDUCTASE"/>
    <property type="match status" value="1"/>
</dbReference>
<evidence type="ECO:0000259" key="2">
    <source>
        <dbReference type="Pfam" id="PF01494"/>
    </source>
</evidence>
<feature type="domain" description="FAD-binding" evidence="2">
    <location>
        <begin position="78"/>
        <end position="420"/>
    </location>
</feature>
<dbReference type="EMBL" id="VFQX01000051">
    <property type="protein sequence ID" value="KAF0974828.1"/>
    <property type="molecule type" value="Genomic_DNA"/>
</dbReference>
<dbReference type="NCBIfam" id="TIGR02032">
    <property type="entry name" value="GG-red-SF"/>
    <property type="match status" value="1"/>
</dbReference>
<dbReference type="PANTHER" id="PTHR42685:SF22">
    <property type="entry name" value="CONDITIONED MEDIUM FACTOR RECEPTOR 1"/>
    <property type="match status" value="1"/>
</dbReference>
<dbReference type="InterPro" id="IPR002938">
    <property type="entry name" value="FAD-bd"/>
</dbReference>
<dbReference type="VEuPathDB" id="AmoebaDB:NfTy_076800"/>
<gene>
    <name evidence="3" type="ORF">FDP41_006302</name>
</gene>
<proteinExistence type="predicted"/>
<name>A0A6A5BKX7_NAEFO</name>
<accession>A0A6A5BKX7</accession>
<evidence type="ECO:0000313" key="3">
    <source>
        <dbReference type="EMBL" id="KAF0974828.1"/>
    </source>
</evidence>
<sequence>MDTFKEKFNELLQFLQQKPSKQALAKWLLVSGGILLLIYAYKASGLKRFFKRAPRSIKDPTISESYKTKVHTNLKENEYDVAIVGAGPAGATCAYYLAKYGYKVLLLEQKYFPREKTCGDGCTAKTLKHLKEMGVLEELKKENKVAPMGSGGIVGPNGTSFIGNSAEQIEKLSGDTEWTPCAIKRIHLDEKVARAAQRKGADLKEGMDVIKVNRNFVGLKGYAVVANHTPKDEDAEPKQYKFLASVLVCADGAPSKIATSLKMVQEEPQGISSRVYVSNHNFQTNCVIFYPKPVLPGYCSMFLHSDGDVSLCTYIVPGGKPKKDDLPRLHEYCTTEDPAIKKALGPNAKFEQMKAAYLRLGGISRSYGDNILVIGDACGLINPITGEGIHYAMDSAKMAADVLGEALKQGDLSKEKLKLYQDMWQYHYENDFYFSNKMCVLVAKYPVLLDAVASCVKKKGGKFLADFAMVTSGVKSWSWFFRPDVVVPLLFEIIVLSLFGTNNKKPQQK</sequence>
<keyword evidence="1" id="KW-1133">Transmembrane helix</keyword>
<dbReference type="OrthoDB" id="424974at2759"/>
<keyword evidence="1" id="KW-0472">Membrane</keyword>
<dbReference type="Proteomes" id="UP000444721">
    <property type="component" value="Unassembled WGS sequence"/>
</dbReference>
<keyword evidence="4" id="KW-1185">Reference proteome</keyword>
<comment type="caution">
    <text evidence="3">The sequence shown here is derived from an EMBL/GenBank/DDBJ whole genome shotgun (WGS) entry which is preliminary data.</text>
</comment>
<dbReference type="PRINTS" id="PR00420">
    <property type="entry name" value="RNGMNOXGNASE"/>
</dbReference>
<dbReference type="Gene3D" id="3.50.50.60">
    <property type="entry name" value="FAD/NAD(P)-binding domain"/>
    <property type="match status" value="1"/>
</dbReference>
<dbReference type="SUPFAM" id="SSF51905">
    <property type="entry name" value="FAD/NAD(P)-binding domain"/>
    <property type="match status" value="1"/>
</dbReference>
<dbReference type="InterPro" id="IPR011777">
    <property type="entry name" value="Geranylgeranyl_Rdtase_fam"/>
</dbReference>
<dbReference type="InterPro" id="IPR050407">
    <property type="entry name" value="Geranylgeranyl_reductase"/>
</dbReference>
<dbReference type="VEuPathDB" id="AmoebaDB:FDP41_006302"/>
<feature type="transmembrane region" description="Helical" evidence="1">
    <location>
        <begin position="24"/>
        <end position="41"/>
    </location>
</feature>
<reference evidence="3 4" key="1">
    <citation type="journal article" date="2019" name="Sci. Rep.">
        <title>Nanopore sequencing improves the draft genome of the human pathogenic amoeba Naegleria fowleri.</title>
        <authorList>
            <person name="Liechti N."/>
            <person name="Schurch N."/>
            <person name="Bruggmann R."/>
            <person name="Wittwer M."/>
        </authorList>
    </citation>
    <scope>NUCLEOTIDE SEQUENCE [LARGE SCALE GENOMIC DNA]</scope>
    <source>
        <strain evidence="3 4">ATCC 30894</strain>
    </source>
</reference>
<organism evidence="3 4">
    <name type="scientific">Naegleria fowleri</name>
    <name type="common">Brain eating amoeba</name>
    <dbReference type="NCBI Taxonomy" id="5763"/>
    <lineage>
        <taxon>Eukaryota</taxon>
        <taxon>Discoba</taxon>
        <taxon>Heterolobosea</taxon>
        <taxon>Tetramitia</taxon>
        <taxon>Eutetramitia</taxon>
        <taxon>Vahlkampfiidae</taxon>
        <taxon>Naegleria</taxon>
    </lineage>
</organism>
<dbReference type="GO" id="GO:0016628">
    <property type="term" value="F:oxidoreductase activity, acting on the CH-CH group of donors, NAD or NADP as acceptor"/>
    <property type="evidence" value="ECO:0007669"/>
    <property type="project" value="InterPro"/>
</dbReference>